<feature type="transmembrane region" description="Helical" evidence="7">
    <location>
        <begin position="158"/>
        <end position="180"/>
    </location>
</feature>
<dbReference type="Pfam" id="PF03062">
    <property type="entry name" value="MBOAT"/>
    <property type="match status" value="1"/>
</dbReference>
<dbReference type="EMBL" id="JAFCIX010000016">
    <property type="protein sequence ID" value="KAH6601220.1"/>
    <property type="molecule type" value="Genomic_DNA"/>
</dbReference>
<dbReference type="PANTHER" id="PTHR13906">
    <property type="entry name" value="PORCUPINE"/>
    <property type="match status" value="1"/>
</dbReference>
<evidence type="ECO:0000256" key="4">
    <source>
        <dbReference type="ARBA" id="ARBA00022989"/>
    </source>
</evidence>
<reference evidence="8 9" key="1">
    <citation type="submission" date="2021-02" db="EMBL/GenBank/DDBJ databases">
        <title>Variation within the Batrachochytrium salamandrivorans European outbreak.</title>
        <authorList>
            <person name="Kelly M."/>
            <person name="Pasmans F."/>
            <person name="Shea T.P."/>
            <person name="Munoz J.F."/>
            <person name="Carranza S."/>
            <person name="Cuomo C.A."/>
            <person name="Martel A."/>
        </authorList>
    </citation>
    <scope>NUCLEOTIDE SEQUENCE [LARGE SCALE GENOMIC DNA]</scope>
    <source>
        <strain evidence="8 9">AMFP18/2</strain>
    </source>
</reference>
<name>A0ABQ8FRC3_9FUNG</name>
<dbReference type="InterPro" id="IPR004299">
    <property type="entry name" value="MBOAT_fam"/>
</dbReference>
<organism evidence="8 9">
    <name type="scientific">Batrachochytrium salamandrivorans</name>
    <dbReference type="NCBI Taxonomy" id="1357716"/>
    <lineage>
        <taxon>Eukaryota</taxon>
        <taxon>Fungi</taxon>
        <taxon>Fungi incertae sedis</taxon>
        <taxon>Chytridiomycota</taxon>
        <taxon>Chytridiomycota incertae sedis</taxon>
        <taxon>Chytridiomycetes</taxon>
        <taxon>Rhizophydiales</taxon>
        <taxon>Rhizophydiales incertae sedis</taxon>
        <taxon>Batrachochytrium</taxon>
    </lineage>
</organism>
<dbReference type="Proteomes" id="UP001648503">
    <property type="component" value="Unassembled WGS sequence"/>
</dbReference>
<evidence type="ECO:0000256" key="1">
    <source>
        <dbReference type="ARBA" id="ARBA00004141"/>
    </source>
</evidence>
<keyword evidence="9" id="KW-1185">Reference proteome</keyword>
<evidence type="ECO:0000256" key="6">
    <source>
        <dbReference type="ARBA" id="ARBA00023315"/>
    </source>
</evidence>
<dbReference type="PANTHER" id="PTHR13906:SF4">
    <property type="entry name" value="LYSOPHOSPHOLIPID ACYLTRANSFERASE 6"/>
    <property type="match status" value="1"/>
</dbReference>
<sequence>MRSVAQQLGVPSEILVIALCLLSSFPLAIIYNCIPKTNPATRHWFSILTTSLMVVIMFDVWALMHLLVPTLVIYGLVFAKGSNPLVPVSVFVGVIVHLSFVHLQAQYWYADDPDFVDISTPLMVLAIRLSSFAWSVYDGSRPAKDLAPAMKPYVIEDVPDLVEFLGFIFFFATFWTGPAYDYRYYYEYTRNMGPYQKPLPTAMACFKVFLTGLLLLVLFLVMDARWGAMALFNGPFFTDYTLIQRLAVVQITGFSVRAKLSAAWKFSEAAGILTGLGCNGIDPKTNSQLYNRLENVNIRQVELGQCPREIIEGWNKKTAGWLKRCVYLRVAPWTSSSIATGITNLVSAFWHGLYPGFYLSFGSGIFVVLAGRMMRKYLRPHFVGVGSQLQTFKPVYDVLGCICTVGVLNYLFTSFFVRWAYTSLKIWAAMYYAGHCAMLAVIVGLWVYGKTLVVRGRPSPPHPHPSTTDIKSKVE</sequence>
<evidence type="ECO:0008006" key="10">
    <source>
        <dbReference type="Google" id="ProtNLM"/>
    </source>
</evidence>
<proteinExistence type="predicted"/>
<evidence type="ECO:0000313" key="9">
    <source>
        <dbReference type="Proteomes" id="UP001648503"/>
    </source>
</evidence>
<keyword evidence="3 7" id="KW-0812">Transmembrane</keyword>
<feature type="transmembrane region" description="Helical" evidence="7">
    <location>
        <begin position="326"/>
        <end position="350"/>
    </location>
</feature>
<comment type="subcellular location">
    <subcellularLocation>
        <location evidence="1">Membrane</location>
        <topology evidence="1">Multi-pass membrane protein</topology>
    </subcellularLocation>
</comment>
<keyword evidence="5 7" id="KW-0472">Membrane</keyword>
<feature type="transmembrane region" description="Helical" evidence="7">
    <location>
        <begin position="51"/>
        <end position="78"/>
    </location>
</feature>
<feature type="transmembrane region" description="Helical" evidence="7">
    <location>
        <begin position="115"/>
        <end position="137"/>
    </location>
</feature>
<feature type="transmembrane region" description="Helical" evidence="7">
    <location>
        <begin position="12"/>
        <end position="31"/>
    </location>
</feature>
<evidence type="ECO:0000256" key="5">
    <source>
        <dbReference type="ARBA" id="ARBA00023136"/>
    </source>
</evidence>
<feature type="transmembrane region" description="Helical" evidence="7">
    <location>
        <begin position="356"/>
        <end position="374"/>
    </location>
</feature>
<evidence type="ECO:0000256" key="2">
    <source>
        <dbReference type="ARBA" id="ARBA00022679"/>
    </source>
</evidence>
<evidence type="ECO:0000256" key="3">
    <source>
        <dbReference type="ARBA" id="ARBA00022692"/>
    </source>
</evidence>
<evidence type="ECO:0000256" key="7">
    <source>
        <dbReference type="SAM" id="Phobius"/>
    </source>
</evidence>
<feature type="transmembrane region" description="Helical" evidence="7">
    <location>
        <begin position="85"/>
        <end position="109"/>
    </location>
</feature>
<dbReference type="InterPro" id="IPR049941">
    <property type="entry name" value="LPLAT_7/PORCN-like"/>
</dbReference>
<comment type="caution">
    <text evidence="8">The sequence shown here is derived from an EMBL/GenBank/DDBJ whole genome shotgun (WGS) entry which is preliminary data.</text>
</comment>
<feature type="transmembrane region" description="Helical" evidence="7">
    <location>
        <begin position="395"/>
        <end position="417"/>
    </location>
</feature>
<evidence type="ECO:0000313" key="8">
    <source>
        <dbReference type="EMBL" id="KAH6601220.1"/>
    </source>
</evidence>
<accession>A0ABQ8FRC3</accession>
<keyword evidence="2" id="KW-0808">Transferase</keyword>
<keyword evidence="4 7" id="KW-1133">Transmembrane helix</keyword>
<gene>
    <name evidence="8" type="ORF">BASA50_001745</name>
</gene>
<feature type="transmembrane region" description="Helical" evidence="7">
    <location>
        <begin position="429"/>
        <end position="448"/>
    </location>
</feature>
<keyword evidence="6" id="KW-0012">Acyltransferase</keyword>
<protein>
    <recommendedName>
        <fullName evidence="10">MBOAT family protein</fullName>
    </recommendedName>
</protein>
<feature type="transmembrane region" description="Helical" evidence="7">
    <location>
        <begin position="200"/>
        <end position="221"/>
    </location>
</feature>